<keyword evidence="3" id="KW-1185">Reference proteome</keyword>
<dbReference type="Proteomes" id="UP000184330">
    <property type="component" value="Unassembled WGS sequence"/>
</dbReference>
<dbReference type="InterPro" id="IPR029033">
    <property type="entry name" value="His_PPase_superfam"/>
</dbReference>
<reference evidence="2 3" key="1">
    <citation type="submission" date="2016-03" db="EMBL/GenBank/DDBJ databases">
        <authorList>
            <person name="Ploux O."/>
        </authorList>
    </citation>
    <scope>NUCLEOTIDE SEQUENCE [LARGE SCALE GENOMIC DNA]</scope>
    <source>
        <strain evidence="2 3">UAMH 11012</strain>
    </source>
</reference>
<dbReference type="AlphaFoldDB" id="A0A1L7X3Z7"/>
<accession>A0A1L7X3Z7</accession>
<dbReference type="CDD" id="cd07067">
    <property type="entry name" value="HP_PGM_like"/>
    <property type="match status" value="1"/>
</dbReference>
<dbReference type="GO" id="GO:0016791">
    <property type="term" value="F:phosphatase activity"/>
    <property type="evidence" value="ECO:0007669"/>
    <property type="project" value="TreeGrafter"/>
</dbReference>
<organism evidence="2 3">
    <name type="scientific">Phialocephala subalpina</name>
    <dbReference type="NCBI Taxonomy" id="576137"/>
    <lineage>
        <taxon>Eukaryota</taxon>
        <taxon>Fungi</taxon>
        <taxon>Dikarya</taxon>
        <taxon>Ascomycota</taxon>
        <taxon>Pezizomycotina</taxon>
        <taxon>Leotiomycetes</taxon>
        <taxon>Helotiales</taxon>
        <taxon>Mollisiaceae</taxon>
        <taxon>Phialocephala</taxon>
        <taxon>Phialocephala fortinii species complex</taxon>
    </lineage>
</organism>
<dbReference type="SMART" id="SM00855">
    <property type="entry name" value="PGAM"/>
    <property type="match status" value="1"/>
</dbReference>
<dbReference type="OrthoDB" id="496981at2759"/>
<dbReference type="PANTHER" id="PTHR48100">
    <property type="entry name" value="BROAD-SPECIFICITY PHOSPHATASE YOR283W-RELATED"/>
    <property type="match status" value="1"/>
</dbReference>
<dbReference type="EMBL" id="FJOG01000014">
    <property type="protein sequence ID" value="CZR59741.1"/>
    <property type="molecule type" value="Genomic_DNA"/>
</dbReference>
<protein>
    <submittedName>
        <fullName evidence="2">Related to GPI anchored protein</fullName>
    </submittedName>
</protein>
<dbReference type="Gene3D" id="3.40.50.1240">
    <property type="entry name" value="Phosphoglycerate mutase-like"/>
    <property type="match status" value="1"/>
</dbReference>
<evidence type="ECO:0000256" key="1">
    <source>
        <dbReference type="SAM" id="MobiDB-lite"/>
    </source>
</evidence>
<dbReference type="SUPFAM" id="SSF53254">
    <property type="entry name" value="Phosphoglycerate mutase-like"/>
    <property type="match status" value="1"/>
</dbReference>
<proteinExistence type="predicted"/>
<feature type="compositionally biased region" description="Basic and acidic residues" evidence="1">
    <location>
        <begin position="1"/>
        <end position="12"/>
    </location>
</feature>
<feature type="region of interest" description="Disordered" evidence="1">
    <location>
        <begin position="1"/>
        <end position="30"/>
    </location>
</feature>
<evidence type="ECO:0000313" key="2">
    <source>
        <dbReference type="EMBL" id="CZR59741.1"/>
    </source>
</evidence>
<dbReference type="InterPro" id="IPR050275">
    <property type="entry name" value="PGM_Phosphatase"/>
</dbReference>
<dbReference type="InterPro" id="IPR013078">
    <property type="entry name" value="His_Pase_superF_clade-1"/>
</dbReference>
<evidence type="ECO:0000313" key="3">
    <source>
        <dbReference type="Proteomes" id="UP000184330"/>
    </source>
</evidence>
<name>A0A1L7X3Z7_9HELO</name>
<dbReference type="PANTHER" id="PTHR48100:SF1">
    <property type="entry name" value="HISTIDINE PHOSPHATASE FAMILY PROTEIN-RELATED"/>
    <property type="match status" value="1"/>
</dbReference>
<dbReference type="GO" id="GO:0005737">
    <property type="term" value="C:cytoplasm"/>
    <property type="evidence" value="ECO:0007669"/>
    <property type="project" value="TreeGrafter"/>
</dbReference>
<dbReference type="Pfam" id="PF00300">
    <property type="entry name" value="His_Phos_1"/>
    <property type="match status" value="1"/>
</dbReference>
<gene>
    <name evidence="2" type="ORF">PAC_09635</name>
</gene>
<sequence length="323" mass="36687">MGEAPKPEETHLEFSTVTGYFQQDEPATDPKSFDYATTNFGLISRVYDTDTDSDLEEKSQWQRFDNHVSQLNEKSDDNIEYKVLYIGRHGKGFHNAAESFYGTEAWDCYWSLQDGNETSTWADALLTDAGIAEAKKANKFWQSLISEQNISTPQSYYTSPLLRCMQTAEHTFTGLDLPADRPFIPTIKELIREVIGVHTCDRRSSKTIIHEKYPNWPFEEGFKEEDELWSATLRETAEAQDQRTKPALDDIFSNDSNTHISISSHSGEIASILRVLGHREFGLSTGQMIPVLVKIERVKGALPPVEKAPWDEPKTCKEPPTKL</sequence>